<dbReference type="CDD" id="cd00590">
    <property type="entry name" value="RRM_SF"/>
    <property type="match status" value="1"/>
</dbReference>
<dbReference type="Proteomes" id="UP000242715">
    <property type="component" value="Unassembled WGS sequence"/>
</dbReference>
<dbReference type="Pfam" id="PF00076">
    <property type="entry name" value="RRM_1"/>
    <property type="match status" value="1"/>
</dbReference>
<feature type="compositionally biased region" description="Basic and acidic residues" evidence="2">
    <location>
        <begin position="1"/>
        <end position="18"/>
    </location>
</feature>
<evidence type="ECO:0000313" key="5">
    <source>
        <dbReference type="Proteomes" id="UP000242715"/>
    </source>
</evidence>
<evidence type="ECO:0000256" key="1">
    <source>
        <dbReference type="PROSITE-ProRule" id="PRU00176"/>
    </source>
</evidence>
<feature type="region of interest" description="Disordered" evidence="2">
    <location>
        <begin position="694"/>
        <end position="731"/>
    </location>
</feature>
<dbReference type="SUPFAM" id="SSF54928">
    <property type="entry name" value="RNA-binding domain, RBD"/>
    <property type="match status" value="1"/>
</dbReference>
<dbReference type="EMBL" id="DF974151">
    <property type="protein sequence ID" value="GAU45815.1"/>
    <property type="molecule type" value="Genomic_DNA"/>
</dbReference>
<reference evidence="5" key="1">
    <citation type="journal article" date="2017" name="Front. Plant Sci.">
        <title>Climate Clever Clovers: New Paradigm to Reduce the Environmental Footprint of Ruminants by Breeding Low Methanogenic Forages Utilizing Haplotype Variation.</title>
        <authorList>
            <person name="Kaur P."/>
            <person name="Appels R."/>
            <person name="Bayer P.E."/>
            <person name="Keeble-Gagnere G."/>
            <person name="Wang J."/>
            <person name="Hirakawa H."/>
            <person name="Shirasawa K."/>
            <person name="Vercoe P."/>
            <person name="Stefanova K."/>
            <person name="Durmic Z."/>
            <person name="Nichols P."/>
            <person name="Revell C."/>
            <person name="Isobe S.N."/>
            <person name="Edwards D."/>
            <person name="Erskine W."/>
        </authorList>
    </citation>
    <scope>NUCLEOTIDE SEQUENCE [LARGE SCALE GENOMIC DNA]</scope>
    <source>
        <strain evidence="5">cv. Daliak</strain>
    </source>
</reference>
<organism evidence="4 5">
    <name type="scientific">Trifolium subterraneum</name>
    <name type="common">Subterranean clover</name>
    <dbReference type="NCBI Taxonomy" id="3900"/>
    <lineage>
        <taxon>Eukaryota</taxon>
        <taxon>Viridiplantae</taxon>
        <taxon>Streptophyta</taxon>
        <taxon>Embryophyta</taxon>
        <taxon>Tracheophyta</taxon>
        <taxon>Spermatophyta</taxon>
        <taxon>Magnoliopsida</taxon>
        <taxon>eudicotyledons</taxon>
        <taxon>Gunneridae</taxon>
        <taxon>Pentapetalae</taxon>
        <taxon>rosids</taxon>
        <taxon>fabids</taxon>
        <taxon>Fabales</taxon>
        <taxon>Fabaceae</taxon>
        <taxon>Papilionoideae</taxon>
        <taxon>50 kb inversion clade</taxon>
        <taxon>NPAAA clade</taxon>
        <taxon>Hologalegina</taxon>
        <taxon>IRL clade</taxon>
        <taxon>Trifolieae</taxon>
        <taxon>Trifolium</taxon>
    </lineage>
</organism>
<feature type="region of interest" description="Disordered" evidence="2">
    <location>
        <begin position="1"/>
        <end position="36"/>
    </location>
</feature>
<dbReference type="PANTHER" id="PTHR34427:SF5">
    <property type="entry name" value="DUF4283 DOMAIN-CONTAINING PROTEIN"/>
    <property type="match status" value="1"/>
</dbReference>
<feature type="compositionally biased region" description="Polar residues" evidence="2">
    <location>
        <begin position="21"/>
        <end position="36"/>
    </location>
</feature>
<evidence type="ECO:0000313" key="4">
    <source>
        <dbReference type="EMBL" id="GAU45815.1"/>
    </source>
</evidence>
<sequence length="819" mass="91818">MGLMREKGRESGSCEEGGKGNSKTKINNHPETNGYRNKVENTTTFFITNFPDTITAEDMWEAFARYWRVGEVFIPAKRDKFGKRFGFARFADVSDAQTLLKKIEDTWFGTFKIRANLSKFKRDEDNPKLNKYKQQIEQQLRGGVNKREGTIQGVSFKDVLDKEGAREQQKNALQKSSVSEHKRRQQYLQQRDDLSGVLKVDVVPANVEKLKNSYVGTLWEVKEAESIQMQILMEGFQDVQATMMGIDKILLSSIKEGGVQRAFEANKLWWEKKFSDIKVWSSIQKPRGRRIWVRIFGAPPHAWGWECFNRIVWRIGNLINLDGPTTRQERLDVARAQIAVTSWKFVDEIQEIKVNEELFVVRVMEERFGEVDLGVTRKTNDQCFSEGSTTEDYLSEVERCDGEEGVENCAEEEEVANCDGEGGVEICDGEGGEEIGEVVGDDSAVGRKEEALVEVPGERIETVQYPVVNNRVLVSDTNQKGTEAEKVITMVERNREVGAVESVRVVEGTDVGGCDDVLILTSLSDEGVGRNSEDRERVEQVAASVEEETRVTDCDSGGEDNCVDVGVDLGIGLSSQCVLGPISCKNKNKCVVVDEREVGMKYRILKKGACSYKAIGLGGPNISTGSEDQFVNVLINKEVALLQYESEKELAHEKGENCHTHRPVLLKTKSRGVDAGAALAANVLYGGLTKSKKFAKGSQHGKKGRKKKTKPRIENPQFGDDREEDIPDESSQVELVSSNVNNKMVPISALEVMLIEGESNELNNEQYKQHRVQAERLFNIGINMGVTTNSERITMVEKLMDLEENEVDAIEGWEEEEVS</sequence>
<accession>A0A2Z6PAZ0</accession>
<dbReference type="SMART" id="SM00360">
    <property type="entry name" value="RRM"/>
    <property type="match status" value="1"/>
</dbReference>
<feature type="domain" description="RRM" evidence="3">
    <location>
        <begin position="43"/>
        <end position="120"/>
    </location>
</feature>
<dbReference type="InterPro" id="IPR000504">
    <property type="entry name" value="RRM_dom"/>
</dbReference>
<dbReference type="InterPro" id="IPR035979">
    <property type="entry name" value="RBD_domain_sf"/>
</dbReference>
<dbReference type="Gene3D" id="3.30.70.330">
    <property type="match status" value="1"/>
</dbReference>
<dbReference type="GO" id="GO:0003723">
    <property type="term" value="F:RNA binding"/>
    <property type="evidence" value="ECO:0007669"/>
    <property type="project" value="UniProtKB-UniRule"/>
</dbReference>
<dbReference type="AlphaFoldDB" id="A0A2Z6PAZ0"/>
<evidence type="ECO:0000259" key="3">
    <source>
        <dbReference type="PROSITE" id="PS50102"/>
    </source>
</evidence>
<protein>
    <recommendedName>
        <fullName evidence="3">RRM domain-containing protein</fullName>
    </recommendedName>
</protein>
<feature type="compositionally biased region" description="Basic residues" evidence="2">
    <location>
        <begin position="694"/>
        <end position="710"/>
    </location>
</feature>
<dbReference type="PROSITE" id="PS50102">
    <property type="entry name" value="RRM"/>
    <property type="match status" value="1"/>
</dbReference>
<gene>
    <name evidence="4" type="ORF">TSUD_115030</name>
</gene>
<dbReference type="InterPro" id="IPR012677">
    <property type="entry name" value="Nucleotide-bd_a/b_plait_sf"/>
</dbReference>
<dbReference type="PANTHER" id="PTHR34427">
    <property type="entry name" value="DUF4283 DOMAIN PROTEIN"/>
    <property type="match status" value="1"/>
</dbReference>
<keyword evidence="1" id="KW-0694">RNA-binding</keyword>
<keyword evidence="5" id="KW-1185">Reference proteome</keyword>
<proteinExistence type="predicted"/>
<evidence type="ECO:0000256" key="2">
    <source>
        <dbReference type="SAM" id="MobiDB-lite"/>
    </source>
</evidence>
<name>A0A2Z6PAZ0_TRISU</name>